<comment type="caution">
    <text evidence="2">The sequence shown here is derived from an EMBL/GenBank/DDBJ whole genome shotgun (WGS) entry which is preliminary data.</text>
</comment>
<feature type="region of interest" description="Disordered" evidence="1">
    <location>
        <begin position="1"/>
        <end position="24"/>
    </location>
</feature>
<reference evidence="2 3" key="1">
    <citation type="journal article" date="2024" name="Plant Biotechnol. J.">
        <title>Dendrobium thyrsiflorum genome and its molecular insights into genes involved in important horticultural traits.</title>
        <authorList>
            <person name="Chen B."/>
            <person name="Wang J.Y."/>
            <person name="Zheng P.J."/>
            <person name="Li K.L."/>
            <person name="Liang Y.M."/>
            <person name="Chen X.F."/>
            <person name="Zhang C."/>
            <person name="Zhao X."/>
            <person name="He X."/>
            <person name="Zhang G.Q."/>
            <person name="Liu Z.J."/>
            <person name="Xu Q."/>
        </authorList>
    </citation>
    <scope>NUCLEOTIDE SEQUENCE [LARGE SCALE GENOMIC DNA]</scope>
    <source>
        <strain evidence="2">GZMU011</strain>
    </source>
</reference>
<accession>A0ABD0U8H1</accession>
<evidence type="ECO:0000313" key="2">
    <source>
        <dbReference type="EMBL" id="KAL0909100.1"/>
    </source>
</evidence>
<organism evidence="2 3">
    <name type="scientific">Dendrobium thyrsiflorum</name>
    <name type="common">Pinecone-like raceme dendrobium</name>
    <name type="synonym">Orchid</name>
    <dbReference type="NCBI Taxonomy" id="117978"/>
    <lineage>
        <taxon>Eukaryota</taxon>
        <taxon>Viridiplantae</taxon>
        <taxon>Streptophyta</taxon>
        <taxon>Embryophyta</taxon>
        <taxon>Tracheophyta</taxon>
        <taxon>Spermatophyta</taxon>
        <taxon>Magnoliopsida</taxon>
        <taxon>Liliopsida</taxon>
        <taxon>Asparagales</taxon>
        <taxon>Orchidaceae</taxon>
        <taxon>Epidendroideae</taxon>
        <taxon>Malaxideae</taxon>
        <taxon>Dendrobiinae</taxon>
        <taxon>Dendrobium</taxon>
    </lineage>
</organism>
<proteinExistence type="predicted"/>
<feature type="compositionally biased region" description="Low complexity" evidence="1">
    <location>
        <begin position="71"/>
        <end position="84"/>
    </location>
</feature>
<evidence type="ECO:0000313" key="3">
    <source>
        <dbReference type="Proteomes" id="UP001552299"/>
    </source>
</evidence>
<keyword evidence="3" id="KW-1185">Reference proteome</keyword>
<gene>
    <name evidence="2" type="ORF">M5K25_023629</name>
</gene>
<name>A0ABD0U8H1_DENTH</name>
<evidence type="ECO:0000256" key="1">
    <source>
        <dbReference type="SAM" id="MobiDB-lite"/>
    </source>
</evidence>
<sequence length="84" mass="9211">MEAARARVRFGRDKRRTRPQRKSSRLMQMVGFGLATRNLVRLARLDVAARALFDAIGEHTGAGHNHKLVVPFGGESPGSEGPES</sequence>
<dbReference type="EMBL" id="JANQDX010000017">
    <property type="protein sequence ID" value="KAL0909100.1"/>
    <property type="molecule type" value="Genomic_DNA"/>
</dbReference>
<protein>
    <submittedName>
        <fullName evidence="2">Uncharacterized protein</fullName>
    </submittedName>
</protein>
<feature type="region of interest" description="Disordered" evidence="1">
    <location>
        <begin position="64"/>
        <end position="84"/>
    </location>
</feature>
<dbReference type="AlphaFoldDB" id="A0ABD0U8H1"/>
<dbReference type="Proteomes" id="UP001552299">
    <property type="component" value="Unassembled WGS sequence"/>
</dbReference>